<dbReference type="EMBL" id="CAXLJL010000711">
    <property type="protein sequence ID" value="CAL5140224.1"/>
    <property type="molecule type" value="Genomic_DNA"/>
</dbReference>
<accession>A0AAV2TUS5</accession>
<proteinExistence type="predicted"/>
<dbReference type="SUPFAM" id="SSF51182">
    <property type="entry name" value="RmlC-like cupins"/>
    <property type="match status" value="1"/>
</dbReference>
<dbReference type="Proteomes" id="UP001497525">
    <property type="component" value="Unassembled WGS sequence"/>
</dbReference>
<name>A0AAV2TUS5_CALDB</name>
<evidence type="ECO:0000313" key="1">
    <source>
        <dbReference type="EMBL" id="CAL5140224.1"/>
    </source>
</evidence>
<comment type="caution">
    <text evidence="1">The sequence shown here is derived from an EMBL/GenBank/DDBJ whole genome shotgun (WGS) entry which is preliminary data.</text>
</comment>
<dbReference type="Gene3D" id="2.60.120.10">
    <property type="entry name" value="Jelly Rolls"/>
    <property type="match status" value="1"/>
</dbReference>
<dbReference type="AlphaFoldDB" id="A0AAV2TUS5"/>
<dbReference type="PANTHER" id="PTHR13903">
    <property type="entry name" value="PIRIN-RELATED"/>
    <property type="match status" value="1"/>
</dbReference>
<dbReference type="InterPro" id="IPR014710">
    <property type="entry name" value="RmlC-like_jellyroll"/>
</dbReference>
<organism evidence="1 2">
    <name type="scientific">Calicophoron daubneyi</name>
    <name type="common">Rumen fluke</name>
    <name type="synonym">Paramphistomum daubneyi</name>
    <dbReference type="NCBI Taxonomy" id="300641"/>
    <lineage>
        <taxon>Eukaryota</taxon>
        <taxon>Metazoa</taxon>
        <taxon>Spiralia</taxon>
        <taxon>Lophotrochozoa</taxon>
        <taxon>Platyhelminthes</taxon>
        <taxon>Trematoda</taxon>
        <taxon>Digenea</taxon>
        <taxon>Plagiorchiida</taxon>
        <taxon>Pronocephalata</taxon>
        <taxon>Paramphistomoidea</taxon>
        <taxon>Paramphistomidae</taxon>
        <taxon>Calicophoron</taxon>
    </lineage>
</organism>
<protein>
    <submittedName>
        <fullName evidence="1">Uncharacterized protein</fullName>
    </submittedName>
</protein>
<dbReference type="InterPro" id="IPR012093">
    <property type="entry name" value="Pirin"/>
</dbReference>
<dbReference type="PANTHER" id="PTHR13903:SF8">
    <property type="entry name" value="PIRIN"/>
    <property type="match status" value="1"/>
</dbReference>
<dbReference type="InterPro" id="IPR011051">
    <property type="entry name" value="RmlC_Cupin_sf"/>
</dbReference>
<sequence>MSGPLRSCVRCYEPRKSVLAEGVKCLHLINKSDTLNPFPAFHLIKLRLSELKQHVPLSKHTHKGLQSVVYVTKGMALSCDQCMKSGDVQHTQFGLDTHRSELPVSEDEVELFKLWIYSSSILTRISSCTHSSEDISVVREEDNSAELRILAGSVNGLDGPIETEPSTCFFDLTLSQIRSTVTEYVLPLPERYSSVLVYVYDSYPSPTTAVVHVLTDDVSISTPISLGSVAVLSPHGESVKFRLDERIPSCRLLIVAGCPVPEDVIPAEFLVRAKSMHEGSSEDANSVSLSESPRLLTEASTLDEFNICFV</sequence>
<gene>
    <name evidence="1" type="ORF">CDAUBV1_LOCUS15398</name>
</gene>
<reference evidence="1" key="1">
    <citation type="submission" date="2024-06" db="EMBL/GenBank/DDBJ databases">
        <authorList>
            <person name="Liu X."/>
            <person name="Lenzi L."/>
            <person name="Haldenby T S."/>
            <person name="Uol C."/>
        </authorList>
    </citation>
    <scope>NUCLEOTIDE SEQUENCE</scope>
</reference>
<evidence type="ECO:0000313" key="2">
    <source>
        <dbReference type="Proteomes" id="UP001497525"/>
    </source>
</evidence>